<dbReference type="EMBL" id="SHKL01000001">
    <property type="protein sequence ID" value="RZT86701.1"/>
    <property type="molecule type" value="Genomic_DNA"/>
</dbReference>
<evidence type="ECO:0000256" key="2">
    <source>
        <dbReference type="ARBA" id="ARBA00023098"/>
    </source>
</evidence>
<name>A0A4Q7V082_PSEST</name>
<dbReference type="Proteomes" id="UP000291591">
    <property type="component" value="Unassembled WGS sequence"/>
</dbReference>
<keyword evidence="6" id="KW-1185">Reference proteome</keyword>
<dbReference type="FunFam" id="1.10.12.10:FF:000001">
    <property type="entry name" value="Probable enoyl-CoA hydratase, mitochondrial"/>
    <property type="match status" value="1"/>
</dbReference>
<dbReference type="SUPFAM" id="SSF52096">
    <property type="entry name" value="ClpP/crotonase"/>
    <property type="match status" value="1"/>
</dbReference>
<keyword evidence="2" id="KW-0443">Lipid metabolism</keyword>
<keyword evidence="3" id="KW-0456">Lyase</keyword>
<dbReference type="GO" id="GO:0016836">
    <property type="term" value="F:hydro-lyase activity"/>
    <property type="evidence" value="ECO:0007669"/>
    <property type="project" value="UniProtKB-ARBA"/>
</dbReference>
<dbReference type="AlphaFoldDB" id="A0A4Q7V082"/>
<dbReference type="InterPro" id="IPR029045">
    <property type="entry name" value="ClpP/crotonase-like_dom_sf"/>
</dbReference>
<dbReference type="Gene3D" id="3.90.226.10">
    <property type="entry name" value="2-enoyl-CoA Hydratase, Chain A, domain 1"/>
    <property type="match status" value="1"/>
</dbReference>
<dbReference type="OrthoDB" id="9775794at2"/>
<evidence type="ECO:0000313" key="5">
    <source>
        <dbReference type="EMBL" id="RZT86701.1"/>
    </source>
</evidence>
<evidence type="ECO:0000313" key="6">
    <source>
        <dbReference type="Proteomes" id="UP000291591"/>
    </source>
</evidence>
<dbReference type="InterPro" id="IPR001753">
    <property type="entry name" value="Enoyl-CoA_hydra/iso"/>
</dbReference>
<sequence>MTPILFEKGDGIARVTLNRPEKRNALTPEMVVRLAAIWDEVADDDEVRVVLVTGAGEKAFCSGGDLGALIPIMMRTREPADEWEERLAARRSLLHAALLRNDTFFKPVVAAVNGPAAAGGTEFLLSTDIRVAATHATFTLTEVRRGLIAGGGSLARLTRQLSWADAMEVALVAEPIDAGHALRIGLVNRVVAPEDLLATAEGMARSICLGAPVALAKSKEAMIRSNGRPLDEAFAIETECVVANARTEDAREGPRAFMEKREPVFRGR</sequence>
<gene>
    <name evidence="5" type="ORF">EV383_3598</name>
</gene>
<evidence type="ECO:0000256" key="4">
    <source>
        <dbReference type="RuleBase" id="RU003707"/>
    </source>
</evidence>
<dbReference type="PANTHER" id="PTHR11941:SF169">
    <property type="entry name" value="(7AS)-7A-METHYL-1,5-DIOXO-2,3,5,6,7,7A-HEXAHYDRO-1H-INDENE-CARBOXYL-COA HYDROLASE"/>
    <property type="match status" value="1"/>
</dbReference>
<dbReference type="CDD" id="cd06558">
    <property type="entry name" value="crotonase-like"/>
    <property type="match status" value="1"/>
</dbReference>
<dbReference type="PANTHER" id="PTHR11941">
    <property type="entry name" value="ENOYL-COA HYDRATASE-RELATED"/>
    <property type="match status" value="1"/>
</dbReference>
<protein>
    <submittedName>
        <fullName evidence="5">Enoyl-CoA hydratase</fullName>
    </submittedName>
</protein>
<proteinExistence type="inferred from homology"/>
<dbReference type="InterPro" id="IPR018376">
    <property type="entry name" value="Enoyl-CoA_hyd/isom_CS"/>
</dbReference>
<comment type="caution">
    <text evidence="5">The sequence shown here is derived from an EMBL/GenBank/DDBJ whole genome shotgun (WGS) entry which is preliminary data.</text>
</comment>
<dbReference type="PROSITE" id="PS00166">
    <property type="entry name" value="ENOYL_COA_HYDRATASE"/>
    <property type="match status" value="1"/>
</dbReference>
<dbReference type="InterPro" id="IPR014748">
    <property type="entry name" value="Enoyl-CoA_hydra_C"/>
</dbReference>
<accession>A0A4Q7V082</accession>
<reference evidence="5 6" key="1">
    <citation type="submission" date="2019-02" db="EMBL/GenBank/DDBJ databases">
        <title>Sequencing the genomes of 1000 actinobacteria strains.</title>
        <authorList>
            <person name="Klenk H.-P."/>
        </authorList>
    </citation>
    <scope>NUCLEOTIDE SEQUENCE [LARGE SCALE GENOMIC DNA]</scope>
    <source>
        <strain evidence="5 6">DSM 45779</strain>
    </source>
</reference>
<dbReference type="Gene3D" id="1.10.12.10">
    <property type="entry name" value="Lyase 2-enoyl-coa Hydratase, Chain A, domain 2"/>
    <property type="match status" value="1"/>
</dbReference>
<comment type="similarity">
    <text evidence="1 4">Belongs to the enoyl-CoA hydratase/isomerase family.</text>
</comment>
<dbReference type="GO" id="GO:0006635">
    <property type="term" value="P:fatty acid beta-oxidation"/>
    <property type="evidence" value="ECO:0007669"/>
    <property type="project" value="TreeGrafter"/>
</dbReference>
<dbReference type="RefSeq" id="WP_130290958.1">
    <property type="nucleotide sequence ID" value="NZ_SHKL01000001.1"/>
</dbReference>
<organism evidence="5 6">
    <name type="scientific">Pseudonocardia sediminis</name>
    <dbReference type="NCBI Taxonomy" id="1397368"/>
    <lineage>
        <taxon>Bacteria</taxon>
        <taxon>Bacillati</taxon>
        <taxon>Actinomycetota</taxon>
        <taxon>Actinomycetes</taxon>
        <taxon>Pseudonocardiales</taxon>
        <taxon>Pseudonocardiaceae</taxon>
        <taxon>Pseudonocardia</taxon>
    </lineage>
</organism>
<evidence type="ECO:0000256" key="3">
    <source>
        <dbReference type="ARBA" id="ARBA00023239"/>
    </source>
</evidence>
<dbReference type="Pfam" id="PF00378">
    <property type="entry name" value="ECH_1"/>
    <property type="match status" value="1"/>
</dbReference>
<evidence type="ECO:0000256" key="1">
    <source>
        <dbReference type="ARBA" id="ARBA00005254"/>
    </source>
</evidence>